<dbReference type="InterPro" id="IPR047865">
    <property type="entry name" value="Ribosomal_uL10_bac_type"/>
</dbReference>
<dbReference type="EMBL" id="JBBBZM010000099">
    <property type="protein sequence ID" value="KAL0634283.1"/>
    <property type="molecule type" value="Genomic_DNA"/>
</dbReference>
<accession>A0ABR3GER2</accession>
<gene>
    <name evidence="2" type="ORF">Q9L58_006821</name>
</gene>
<comment type="caution">
    <text evidence="2">The sequence shown here is derived from an EMBL/GenBank/DDBJ whole genome shotgun (WGS) entry which is preliminary data.</text>
</comment>
<dbReference type="Proteomes" id="UP001447188">
    <property type="component" value="Unassembled WGS sequence"/>
</dbReference>
<organism evidence="2 3">
    <name type="scientific">Discina gigas</name>
    <dbReference type="NCBI Taxonomy" id="1032678"/>
    <lineage>
        <taxon>Eukaryota</taxon>
        <taxon>Fungi</taxon>
        <taxon>Dikarya</taxon>
        <taxon>Ascomycota</taxon>
        <taxon>Pezizomycotina</taxon>
        <taxon>Pezizomycetes</taxon>
        <taxon>Pezizales</taxon>
        <taxon>Discinaceae</taxon>
        <taxon>Discina</taxon>
    </lineage>
</organism>
<evidence type="ECO:0000313" key="2">
    <source>
        <dbReference type="EMBL" id="KAL0634283.1"/>
    </source>
</evidence>
<protein>
    <submittedName>
        <fullName evidence="2">Uncharacterized protein</fullName>
    </submittedName>
</protein>
<keyword evidence="3" id="KW-1185">Reference proteome</keyword>
<evidence type="ECO:0000313" key="3">
    <source>
        <dbReference type="Proteomes" id="UP001447188"/>
    </source>
</evidence>
<evidence type="ECO:0000256" key="1">
    <source>
        <dbReference type="ARBA" id="ARBA00008889"/>
    </source>
</evidence>
<dbReference type="InterPro" id="IPR043141">
    <property type="entry name" value="Ribosomal_uL10-like_sf"/>
</dbReference>
<reference evidence="2 3" key="1">
    <citation type="submission" date="2024-02" db="EMBL/GenBank/DDBJ databases">
        <title>Discinaceae phylogenomics.</title>
        <authorList>
            <person name="Dirks A.C."/>
            <person name="James T.Y."/>
        </authorList>
    </citation>
    <scope>NUCLEOTIDE SEQUENCE [LARGE SCALE GENOMIC DNA]</scope>
    <source>
        <strain evidence="2 3">ACD0624</strain>
    </source>
</reference>
<name>A0ABR3GER2_9PEZI</name>
<proteinExistence type="inferred from homology"/>
<dbReference type="PANTHER" id="PTHR11560">
    <property type="entry name" value="39S RIBOSOMAL PROTEIN L10, MITOCHONDRIAL"/>
    <property type="match status" value="1"/>
</dbReference>
<dbReference type="SUPFAM" id="SSF160369">
    <property type="entry name" value="Ribosomal protein L10-like"/>
    <property type="match status" value="1"/>
</dbReference>
<dbReference type="Gene3D" id="3.30.70.1730">
    <property type="match status" value="1"/>
</dbReference>
<sequence>MPPRLPPVLLRLTVPLRPTLGAFISRRYAHSVAIPDQAPIVRRALTQPESHKTALSRKTQLHRSYLSLIRSSPLLLIFQHNNLRAVEWTALRRELRNAITRFASDGGEMAALTKITLIRSALFSSALRVAEGFDKAHLKESGLSGTSKEAYAQTLHLRDELPLSTLLTGPTATLSLPFVSPPHLKIVLDIMFPAKGYKRGIDPLAVSGLQKLVLLGARMDGHVAGGRIGEGRVLDGQQVRLVSGLGGVEDMRGELVAILQSVGGGELTRNLESVGLGMARTLEGRRKMMEEEASGGAKAE</sequence>
<comment type="similarity">
    <text evidence="1">Belongs to the universal ribosomal protein uL10 family.</text>
</comment>